<dbReference type="InterPro" id="IPR020864">
    <property type="entry name" value="MACPF"/>
</dbReference>
<dbReference type="Pfam" id="PF01823">
    <property type="entry name" value="MACPF"/>
    <property type="match status" value="1"/>
</dbReference>
<dbReference type="InterPro" id="IPR027417">
    <property type="entry name" value="P-loop_NTPase"/>
</dbReference>
<protein>
    <submittedName>
        <fullName evidence="3">GTP-binding protein A</fullName>
    </submittedName>
</protein>
<gene>
    <name evidence="3" type="ORF">Ocin01_15616</name>
</gene>
<name>A0A1D2MDH9_ORCCI</name>
<keyword evidence="1" id="KW-0175">Coiled coil</keyword>
<sequence length="834" mass="94762">MVPPLVDVPESVDEIIGMLRNGTYGRHPGLVAALNSMKGKRSGKNAYILLLGSTGAGKSSAINLLFDNPDITKTGDTVSTTTDIHEFRVPVPIDELGISNSELRVIDTPGLGDTRGLEQDAKFLATFESFLDKHEELKDRIPNVVLIFHKYNDNRFKGEGANFVKMIRGLDHFRTRITDENFSNVIFVFSHFCSETPANKRRPTARLNQFKQVIEDYSSFPKPILLAVAENKAKQEWQLPVLNGFYKMPNNEYYPRNLFDKLELVTKNGGDMVGMGVFRTAFRNSENFNVTPSDFTLVDKDSTSVTKFLRILSNAVIGVVELKFPECLLRKQFHNSLQVLQKTLHLRNIIGKQDLPKTATDILHLLTAIKHDEATRLLLEKGLGIKPPVFGENPIAGHGYNVFMDRHLATSPFDLQENTLSDIGFMIPKVLTCKLDKDTTQNFRRFADKEEYIQHRLHSLGIKGELPPSSFKGVTKAGHNIESESFKNDSCSLSATREFRFFDFIINDRVPFTKEFESDVKSLPVFDQGNHESVTKWNAFFNEYGTHVVKSVHGGGAIEITLESAKPFNDEMSQALFDVIKFAEDMTFLIEDDSNGTSNGTRTVLKEGTTHSLTFHGGNPKFYTSDLTKLGIEEAVNLMNNWKNSLKYNPAVLTTEMRLEPMSHVVRKLGQNYSSEIEKATELLFNASLTYDPNVAKASAIPPPRDQTAFLDAIAQMNKQMQAILLQNAEAQRRSEERQHNMTLARMEFEREEKERERIYQMQLEQARQNATIHQQKLQADLEQQRIKAANETEQRHKALVDTMIKAQEDADARRLKPIRRRWRQLGKREREVV</sequence>
<feature type="coiled-coil region" evidence="1">
    <location>
        <begin position="714"/>
        <end position="810"/>
    </location>
</feature>
<dbReference type="AlphaFoldDB" id="A0A1D2MDH9"/>
<evidence type="ECO:0000313" key="3">
    <source>
        <dbReference type="EMBL" id="ODM91066.1"/>
    </source>
</evidence>
<dbReference type="OMA" id="HTINTLF"/>
<dbReference type="InterPro" id="IPR006073">
    <property type="entry name" value="GTP-bd"/>
</dbReference>
<dbReference type="PANTHER" id="PTHR32046">
    <property type="entry name" value="G DOMAIN-CONTAINING PROTEIN"/>
    <property type="match status" value="1"/>
</dbReference>
<feature type="domain" description="MACPF" evidence="2">
    <location>
        <begin position="366"/>
        <end position="696"/>
    </location>
</feature>
<dbReference type="SUPFAM" id="SSF52540">
    <property type="entry name" value="P-loop containing nucleoside triphosphate hydrolases"/>
    <property type="match status" value="1"/>
</dbReference>
<evidence type="ECO:0000313" key="4">
    <source>
        <dbReference type="Proteomes" id="UP000094527"/>
    </source>
</evidence>
<dbReference type="Gene3D" id="3.40.50.300">
    <property type="entry name" value="P-loop containing nucleotide triphosphate hydrolases"/>
    <property type="match status" value="1"/>
</dbReference>
<evidence type="ECO:0000256" key="1">
    <source>
        <dbReference type="SAM" id="Coils"/>
    </source>
</evidence>
<evidence type="ECO:0000259" key="2">
    <source>
        <dbReference type="PROSITE" id="PS51412"/>
    </source>
</evidence>
<dbReference type="OrthoDB" id="2386367at2759"/>
<keyword evidence="4" id="KW-1185">Reference proteome</keyword>
<dbReference type="Proteomes" id="UP000094527">
    <property type="component" value="Unassembled WGS sequence"/>
</dbReference>
<dbReference type="EMBL" id="LJIJ01001685">
    <property type="protein sequence ID" value="ODM91066.1"/>
    <property type="molecule type" value="Genomic_DNA"/>
</dbReference>
<dbReference type="PROSITE" id="PS51412">
    <property type="entry name" value="MACPF_2"/>
    <property type="match status" value="1"/>
</dbReference>
<dbReference type="PANTHER" id="PTHR32046:SF11">
    <property type="entry name" value="IMMUNE-ASSOCIATED NUCLEOTIDE-BINDING PROTEIN 10-LIKE"/>
    <property type="match status" value="1"/>
</dbReference>
<dbReference type="GO" id="GO:0005525">
    <property type="term" value="F:GTP binding"/>
    <property type="evidence" value="ECO:0007669"/>
    <property type="project" value="InterPro"/>
</dbReference>
<proteinExistence type="predicted"/>
<comment type="caution">
    <text evidence="3">The sequence shown here is derived from an EMBL/GenBank/DDBJ whole genome shotgun (WGS) entry which is preliminary data.</text>
</comment>
<dbReference type="Pfam" id="PF01926">
    <property type="entry name" value="MMR_HSR1"/>
    <property type="match status" value="1"/>
</dbReference>
<organism evidence="3 4">
    <name type="scientific">Orchesella cincta</name>
    <name type="common">Springtail</name>
    <name type="synonym">Podura cincta</name>
    <dbReference type="NCBI Taxonomy" id="48709"/>
    <lineage>
        <taxon>Eukaryota</taxon>
        <taxon>Metazoa</taxon>
        <taxon>Ecdysozoa</taxon>
        <taxon>Arthropoda</taxon>
        <taxon>Hexapoda</taxon>
        <taxon>Collembola</taxon>
        <taxon>Entomobryomorpha</taxon>
        <taxon>Entomobryoidea</taxon>
        <taxon>Orchesellidae</taxon>
        <taxon>Orchesellinae</taxon>
        <taxon>Orchesella</taxon>
    </lineage>
</organism>
<accession>A0A1D2MDH9</accession>
<reference evidence="3 4" key="1">
    <citation type="journal article" date="2016" name="Genome Biol. Evol.">
        <title>Gene Family Evolution Reflects Adaptation to Soil Environmental Stressors in the Genome of the Collembolan Orchesella cincta.</title>
        <authorList>
            <person name="Faddeeva-Vakhrusheva A."/>
            <person name="Derks M.F."/>
            <person name="Anvar S.Y."/>
            <person name="Agamennone V."/>
            <person name="Suring W."/>
            <person name="Smit S."/>
            <person name="van Straalen N.M."/>
            <person name="Roelofs D."/>
        </authorList>
    </citation>
    <scope>NUCLEOTIDE SEQUENCE [LARGE SCALE GENOMIC DNA]</scope>
    <source>
        <tissue evidence="3">Mixed pool</tissue>
    </source>
</reference>